<keyword evidence="1" id="KW-0472">Membrane</keyword>
<evidence type="ECO:0000313" key="4">
    <source>
        <dbReference type="Proteomes" id="UP000237881"/>
    </source>
</evidence>
<dbReference type="GeneID" id="49821551"/>
<sequence length="86" mass="8792">MSGARRKPRAAWIALGTGVVLSFAVSLACFAVAVVTRTAALAWVAAVAAVIATSARSGPCSRRPSPASTGRDAIPFIQDLIARVRG</sequence>
<dbReference type="EMBL" id="PSUL01000010">
    <property type="protein sequence ID" value="PPF14572.1"/>
    <property type="molecule type" value="Genomic_DNA"/>
</dbReference>
<accession>A0ABD6WAD4</accession>
<keyword evidence="1" id="KW-0812">Transmembrane</keyword>
<organism evidence="2 4">
    <name type="scientific">Rathayibacter rathayi</name>
    <name type="common">Corynebacterium rathayi</name>
    <dbReference type="NCBI Taxonomy" id="33887"/>
    <lineage>
        <taxon>Bacteria</taxon>
        <taxon>Bacillati</taxon>
        <taxon>Actinomycetota</taxon>
        <taxon>Actinomycetes</taxon>
        <taxon>Micrococcales</taxon>
        <taxon>Microbacteriaceae</taxon>
        <taxon>Rathayibacter</taxon>
    </lineage>
</organism>
<dbReference type="KEGG" id="rry:C1O28_13810"/>
<feature type="transmembrane region" description="Helical" evidence="1">
    <location>
        <begin position="12"/>
        <end position="34"/>
    </location>
</feature>
<evidence type="ECO:0000313" key="2">
    <source>
        <dbReference type="EMBL" id="PPF14572.1"/>
    </source>
</evidence>
<dbReference type="Proteomes" id="UP000239698">
    <property type="component" value="Unassembled WGS sequence"/>
</dbReference>
<protein>
    <recommendedName>
        <fullName evidence="6">Lipoprotein</fullName>
    </recommendedName>
</protein>
<feature type="transmembrane region" description="Helical" evidence="1">
    <location>
        <begin position="40"/>
        <end position="58"/>
    </location>
</feature>
<evidence type="ECO:0000256" key="1">
    <source>
        <dbReference type="SAM" id="Phobius"/>
    </source>
</evidence>
<reference evidence="4 5" key="1">
    <citation type="submission" date="2018-02" db="EMBL/GenBank/DDBJ databases">
        <title>Bacteriophage NCPPB3778 and a type I-E CRISPR drive the evolution of the US Biological Select Agent, Rathayibacter toxicus.</title>
        <authorList>
            <person name="Davis E.W.II."/>
            <person name="Tabima J.F."/>
            <person name="Weisberg A.J."/>
            <person name="Lopes L.D."/>
            <person name="Wiseman M.S."/>
            <person name="Wiseman M.S."/>
            <person name="Pupko T."/>
            <person name="Belcher M.S."/>
            <person name="Sechler A.J."/>
            <person name="Tancos M.A."/>
            <person name="Schroeder B.K."/>
            <person name="Murray T.D."/>
            <person name="Luster D.G."/>
            <person name="Schneider W.L."/>
            <person name="Rogers E."/>
            <person name="Andreote F.D."/>
            <person name="Grunwald N.J."/>
            <person name="Putnam M.L."/>
            <person name="Chang J.H."/>
        </authorList>
    </citation>
    <scope>NUCLEOTIDE SEQUENCE [LARGE SCALE GENOMIC DNA]</scope>
    <source>
        <strain evidence="3 5">AY1D6</strain>
        <strain evidence="2 4">AY1I9</strain>
    </source>
</reference>
<proteinExistence type="predicted"/>
<dbReference type="EMBL" id="PSVT01000009">
    <property type="protein sequence ID" value="PPH77782.1"/>
    <property type="molecule type" value="Genomic_DNA"/>
</dbReference>
<dbReference type="RefSeq" id="WP_097166768.1">
    <property type="nucleotide sequence ID" value="NZ_CP028129.1"/>
</dbReference>
<keyword evidence="1" id="KW-1133">Transmembrane helix</keyword>
<comment type="caution">
    <text evidence="2">The sequence shown here is derived from an EMBL/GenBank/DDBJ whole genome shotgun (WGS) entry which is preliminary data.</text>
</comment>
<evidence type="ECO:0000313" key="3">
    <source>
        <dbReference type="EMBL" id="PPH77782.1"/>
    </source>
</evidence>
<evidence type="ECO:0008006" key="6">
    <source>
        <dbReference type="Google" id="ProtNLM"/>
    </source>
</evidence>
<evidence type="ECO:0000313" key="5">
    <source>
        <dbReference type="Proteomes" id="UP000239698"/>
    </source>
</evidence>
<name>A0ABD6WAD4_RATRA</name>
<dbReference type="PROSITE" id="PS51257">
    <property type="entry name" value="PROKAR_LIPOPROTEIN"/>
    <property type="match status" value="1"/>
</dbReference>
<dbReference type="Proteomes" id="UP000237881">
    <property type="component" value="Unassembled WGS sequence"/>
</dbReference>
<keyword evidence="5" id="KW-1185">Reference proteome</keyword>
<gene>
    <name evidence="2" type="ORF">C5C04_06340</name>
    <name evidence="3" type="ORF">C5C40_06220</name>
</gene>
<dbReference type="AlphaFoldDB" id="A0ABD6WAD4"/>